<dbReference type="Pfam" id="PF07973">
    <property type="entry name" value="tRNA_SAD"/>
    <property type="match status" value="1"/>
</dbReference>
<comment type="cofactor">
    <cofactor evidence="1">
        <name>Zn(2+)</name>
        <dbReference type="ChEBI" id="CHEBI:29105"/>
    </cofactor>
</comment>
<dbReference type="GO" id="GO:0003676">
    <property type="term" value="F:nucleic acid binding"/>
    <property type="evidence" value="ECO:0007669"/>
    <property type="project" value="InterPro"/>
</dbReference>
<reference evidence="6 7" key="1">
    <citation type="journal article" date="2016" name="Nat. Biotechnol.">
        <title>Measurement of bacterial replication rates in microbial communities.</title>
        <authorList>
            <person name="Brown C.T."/>
            <person name="Olm M.R."/>
            <person name="Thomas B.C."/>
            <person name="Banfield J.F."/>
        </authorList>
    </citation>
    <scope>NUCLEOTIDE SEQUENCE [LARGE SCALE GENOMIC DNA]</scope>
    <source>
        <strain evidence="6">46_33</strain>
    </source>
</reference>
<dbReference type="PROSITE" id="PS50860">
    <property type="entry name" value="AA_TRNA_LIGASE_II_ALA"/>
    <property type="match status" value="1"/>
</dbReference>
<evidence type="ECO:0000313" key="7">
    <source>
        <dbReference type="Proteomes" id="UP000186777"/>
    </source>
</evidence>
<dbReference type="PANTHER" id="PTHR43462:SF1">
    <property type="entry name" value="ALANYL-TRNA EDITING PROTEIN AARSD1"/>
    <property type="match status" value="1"/>
</dbReference>
<keyword evidence="3" id="KW-0479">Metal-binding</keyword>
<dbReference type="GO" id="GO:0002161">
    <property type="term" value="F:aminoacyl-tRNA deacylase activity"/>
    <property type="evidence" value="ECO:0007669"/>
    <property type="project" value="UniProtKB-ARBA"/>
</dbReference>
<dbReference type="Gene3D" id="2.40.30.130">
    <property type="match status" value="1"/>
</dbReference>
<protein>
    <recommendedName>
        <fullName evidence="5">Alanyl-transfer RNA synthetases family profile domain-containing protein</fullName>
    </recommendedName>
</protein>
<gene>
    <name evidence="6" type="ORF">BHW43_04055</name>
</gene>
<evidence type="ECO:0000256" key="1">
    <source>
        <dbReference type="ARBA" id="ARBA00001947"/>
    </source>
</evidence>
<dbReference type="PANTHER" id="PTHR43462">
    <property type="entry name" value="ALANYL-TRNA EDITING PROTEIN"/>
    <property type="match status" value="1"/>
</dbReference>
<dbReference type="InterPro" id="IPR018163">
    <property type="entry name" value="Thr/Ala-tRNA-synth_IIc_edit"/>
</dbReference>
<dbReference type="AlphaFoldDB" id="A0A1Q6R6M1"/>
<dbReference type="SUPFAM" id="SSF50447">
    <property type="entry name" value="Translation proteins"/>
    <property type="match status" value="1"/>
</dbReference>
<dbReference type="SMART" id="SM00863">
    <property type="entry name" value="tRNA_SAD"/>
    <property type="match status" value="1"/>
</dbReference>
<comment type="subcellular location">
    <subcellularLocation>
        <location evidence="2">Cytoplasm</location>
    </subcellularLocation>
</comment>
<dbReference type="SUPFAM" id="SSF55186">
    <property type="entry name" value="ThrRS/AlaRS common domain"/>
    <property type="match status" value="1"/>
</dbReference>
<dbReference type="InterPro" id="IPR018165">
    <property type="entry name" value="Ala-tRNA-synth_IIc_core"/>
</dbReference>
<accession>A0A1Q6R6M1</accession>
<dbReference type="GO" id="GO:0005737">
    <property type="term" value="C:cytoplasm"/>
    <property type="evidence" value="ECO:0007669"/>
    <property type="project" value="UniProtKB-SubCell"/>
</dbReference>
<dbReference type="GO" id="GO:0005524">
    <property type="term" value="F:ATP binding"/>
    <property type="evidence" value="ECO:0007669"/>
    <property type="project" value="InterPro"/>
</dbReference>
<comment type="caution">
    <text evidence="6">The sequence shown here is derived from an EMBL/GenBank/DDBJ whole genome shotgun (WGS) entry which is preliminary data.</text>
</comment>
<evidence type="ECO:0000259" key="5">
    <source>
        <dbReference type="PROSITE" id="PS50860"/>
    </source>
</evidence>
<dbReference type="Gene3D" id="3.10.310.40">
    <property type="match status" value="1"/>
</dbReference>
<keyword evidence="4" id="KW-0862">Zinc</keyword>
<dbReference type="RefSeq" id="WP_303679594.1">
    <property type="nucleotide sequence ID" value="NZ_CAUEMR010000011.1"/>
</dbReference>
<evidence type="ECO:0000256" key="4">
    <source>
        <dbReference type="ARBA" id="ARBA00022833"/>
    </source>
</evidence>
<dbReference type="EMBL" id="MNTG01000025">
    <property type="protein sequence ID" value="OLA38032.1"/>
    <property type="molecule type" value="Genomic_DNA"/>
</dbReference>
<name>A0A1Q6R6M1_9FIRM</name>
<organism evidence="6 7">
    <name type="scientific">Phascolarctobacterium succinatutens</name>
    <dbReference type="NCBI Taxonomy" id="626940"/>
    <lineage>
        <taxon>Bacteria</taxon>
        <taxon>Bacillati</taxon>
        <taxon>Bacillota</taxon>
        <taxon>Negativicutes</taxon>
        <taxon>Acidaminococcales</taxon>
        <taxon>Acidaminococcaceae</taxon>
        <taxon>Phascolarctobacterium</taxon>
    </lineage>
</organism>
<dbReference type="GO" id="GO:0004813">
    <property type="term" value="F:alanine-tRNA ligase activity"/>
    <property type="evidence" value="ECO:0007669"/>
    <property type="project" value="InterPro"/>
</dbReference>
<dbReference type="Proteomes" id="UP000186777">
    <property type="component" value="Unassembled WGS sequence"/>
</dbReference>
<sequence length="399" mass="43892">MTIKLFENNSLLKQCVAKVTACTPKDGKYLVELDQTVFFPEGGGQLSDRGKLADAVVSHVSEKDGHIYHKCDKPLEVGAEVEAVLDWPVRLDRMQQHLGEHLLSYACWKLFKANNIGFHMNEDDVFIDLDKELTDEELLQAELYTNEIIWENRPVHISYMDSTEAVKLKDKMRKFNSKLTGTLRIVSVEDADICTCCGTHPPFTGMLGSVKVIRHEKHKGGCRVEFVCGRRALLDADAKNSTLLNVAASLSVKPEQVPAAVNKQKNDLLAQLDIAKSKLLKIEEEKLQETYAAAPVNADGVKVLALPMEGHDAKDIKAFLPKVTALKNTLSLLVAVQPERISYAVALGADTAGDCRSVIKLLNEAFGGRGGGKSDCAQGGADYCADWQEKLQSVVETLK</sequence>
<dbReference type="InterPro" id="IPR009000">
    <property type="entry name" value="Transl_B-barrel_sf"/>
</dbReference>
<evidence type="ECO:0000256" key="2">
    <source>
        <dbReference type="ARBA" id="ARBA00004496"/>
    </source>
</evidence>
<evidence type="ECO:0000256" key="3">
    <source>
        <dbReference type="ARBA" id="ARBA00022723"/>
    </source>
</evidence>
<dbReference type="STRING" id="626940.BHW43_04055"/>
<dbReference type="InterPro" id="IPR012947">
    <property type="entry name" value="tRNA_SAD"/>
</dbReference>
<dbReference type="Gene3D" id="3.30.980.10">
    <property type="entry name" value="Threonyl-trna Synthetase, Chain A, domain 2"/>
    <property type="match status" value="1"/>
</dbReference>
<evidence type="ECO:0000313" key="6">
    <source>
        <dbReference type="EMBL" id="OLA38032.1"/>
    </source>
</evidence>
<dbReference type="GO" id="GO:0006419">
    <property type="term" value="P:alanyl-tRNA aminoacylation"/>
    <property type="evidence" value="ECO:0007669"/>
    <property type="project" value="InterPro"/>
</dbReference>
<dbReference type="InterPro" id="IPR051335">
    <property type="entry name" value="Alanyl-tRNA_Editing_Enzymes"/>
</dbReference>
<dbReference type="GO" id="GO:0046872">
    <property type="term" value="F:metal ion binding"/>
    <property type="evidence" value="ECO:0007669"/>
    <property type="project" value="UniProtKB-KW"/>
</dbReference>
<feature type="domain" description="Alanyl-transfer RNA synthetases family profile" evidence="5">
    <location>
        <begin position="1"/>
        <end position="238"/>
    </location>
</feature>
<proteinExistence type="predicted"/>